<gene>
    <name evidence="5" type="ORF">Ahy_A05g023722</name>
</gene>
<evidence type="ECO:0000256" key="4">
    <source>
        <dbReference type="SAM" id="MobiDB-lite"/>
    </source>
</evidence>
<proteinExistence type="inferred from homology"/>
<sequence length="146" mass="15765">MKSHSYPRRNEVPSANAAASQAAKRPSSFGGPTHDKKVGLAKIVPALAAGNSIVLKPPTQVINHILYSHILYSHGSLLSLGWFSQRPNQLCYRQRLGDRFTCGDTGIAISKKAMELGGKDACNVFEDADLDLGSLKLKDITVAMMN</sequence>
<evidence type="ECO:0000256" key="2">
    <source>
        <dbReference type="ARBA" id="ARBA00023002"/>
    </source>
</evidence>
<dbReference type="PANTHER" id="PTHR42991:SF1">
    <property type="entry name" value="ALDEHYDE DEHYDROGENASE"/>
    <property type="match status" value="1"/>
</dbReference>
<name>A0A445D4V4_ARAHY</name>
<dbReference type="AlphaFoldDB" id="A0A445D4V4"/>
<dbReference type="InterPro" id="IPR029510">
    <property type="entry name" value="Ald_DH_CS_GLU"/>
</dbReference>
<feature type="active site" evidence="3">
    <location>
        <position position="115"/>
    </location>
</feature>
<organism evidence="5 6">
    <name type="scientific">Arachis hypogaea</name>
    <name type="common">Peanut</name>
    <dbReference type="NCBI Taxonomy" id="3818"/>
    <lineage>
        <taxon>Eukaryota</taxon>
        <taxon>Viridiplantae</taxon>
        <taxon>Streptophyta</taxon>
        <taxon>Embryophyta</taxon>
        <taxon>Tracheophyta</taxon>
        <taxon>Spermatophyta</taxon>
        <taxon>Magnoliopsida</taxon>
        <taxon>eudicotyledons</taxon>
        <taxon>Gunneridae</taxon>
        <taxon>Pentapetalae</taxon>
        <taxon>rosids</taxon>
        <taxon>fabids</taxon>
        <taxon>Fabales</taxon>
        <taxon>Fabaceae</taxon>
        <taxon>Papilionoideae</taxon>
        <taxon>50 kb inversion clade</taxon>
        <taxon>dalbergioids sensu lato</taxon>
        <taxon>Dalbergieae</taxon>
        <taxon>Pterocarpus clade</taxon>
        <taxon>Arachis</taxon>
    </lineage>
</organism>
<reference evidence="5 6" key="1">
    <citation type="submission" date="2019-01" db="EMBL/GenBank/DDBJ databases">
        <title>Sequencing of cultivated peanut Arachis hypogaea provides insights into genome evolution and oil improvement.</title>
        <authorList>
            <person name="Chen X."/>
        </authorList>
    </citation>
    <scope>NUCLEOTIDE SEQUENCE [LARGE SCALE GENOMIC DNA]</scope>
    <source>
        <strain evidence="6">cv. Fuhuasheng</strain>
        <tissue evidence="5">Leaves</tissue>
    </source>
</reference>
<dbReference type="STRING" id="3818.A0A445D4V4"/>
<keyword evidence="2" id="KW-0560">Oxidoreductase</keyword>
<evidence type="ECO:0000313" key="6">
    <source>
        <dbReference type="Proteomes" id="UP000289738"/>
    </source>
</evidence>
<dbReference type="PANTHER" id="PTHR42991">
    <property type="entry name" value="ALDEHYDE DEHYDROGENASE"/>
    <property type="match status" value="1"/>
</dbReference>
<comment type="caution">
    <text evidence="5">The sequence shown here is derived from an EMBL/GenBank/DDBJ whole genome shotgun (WGS) entry which is preliminary data.</text>
</comment>
<dbReference type="GO" id="GO:0008911">
    <property type="term" value="F:lactaldehyde dehydrogenase (NAD+) activity"/>
    <property type="evidence" value="ECO:0007669"/>
    <property type="project" value="TreeGrafter"/>
</dbReference>
<keyword evidence="6" id="KW-1185">Reference proteome</keyword>
<evidence type="ECO:0000313" key="5">
    <source>
        <dbReference type="EMBL" id="RYR58050.1"/>
    </source>
</evidence>
<dbReference type="SUPFAM" id="SSF53720">
    <property type="entry name" value="ALDH-like"/>
    <property type="match status" value="1"/>
</dbReference>
<evidence type="ECO:0000256" key="3">
    <source>
        <dbReference type="PROSITE-ProRule" id="PRU10007"/>
    </source>
</evidence>
<protein>
    <submittedName>
        <fullName evidence="5">Uncharacterized protein</fullName>
    </submittedName>
</protein>
<dbReference type="InterPro" id="IPR016162">
    <property type="entry name" value="Ald_DH_N"/>
</dbReference>
<dbReference type="Proteomes" id="UP000289738">
    <property type="component" value="Chromosome A05"/>
</dbReference>
<dbReference type="EMBL" id="SDMP01000005">
    <property type="protein sequence ID" value="RYR58050.1"/>
    <property type="molecule type" value="Genomic_DNA"/>
</dbReference>
<dbReference type="InterPro" id="IPR051020">
    <property type="entry name" value="ALDH-related_metabolic_enz"/>
</dbReference>
<dbReference type="PROSITE" id="PS00687">
    <property type="entry name" value="ALDEHYDE_DEHYDR_GLU"/>
    <property type="match status" value="1"/>
</dbReference>
<dbReference type="Gene3D" id="3.40.605.10">
    <property type="entry name" value="Aldehyde Dehydrogenase, Chain A, domain 1"/>
    <property type="match status" value="1"/>
</dbReference>
<feature type="region of interest" description="Disordered" evidence="4">
    <location>
        <begin position="1"/>
        <end position="33"/>
    </location>
</feature>
<accession>A0A445D4V4</accession>
<feature type="compositionally biased region" description="Low complexity" evidence="4">
    <location>
        <begin position="14"/>
        <end position="28"/>
    </location>
</feature>
<dbReference type="InterPro" id="IPR016161">
    <property type="entry name" value="Ald_DH/histidinol_DH"/>
</dbReference>
<comment type="similarity">
    <text evidence="1">Belongs to the aldehyde dehydrogenase family.</text>
</comment>
<evidence type="ECO:0000256" key="1">
    <source>
        <dbReference type="ARBA" id="ARBA00009986"/>
    </source>
</evidence>